<dbReference type="SUPFAM" id="SSF51556">
    <property type="entry name" value="Metallo-dependent hydrolases"/>
    <property type="match status" value="1"/>
</dbReference>
<comment type="caution">
    <text evidence="3">The sequence shown here is derived from an EMBL/GenBank/DDBJ whole genome shotgun (WGS) entry which is preliminary data.</text>
</comment>
<dbReference type="SUPFAM" id="SSF51338">
    <property type="entry name" value="Composite domain of metallo-dependent hydrolases"/>
    <property type="match status" value="1"/>
</dbReference>
<dbReference type="Proteomes" id="UP000325122">
    <property type="component" value="Unassembled WGS sequence"/>
</dbReference>
<dbReference type="InterPro" id="IPR011059">
    <property type="entry name" value="Metal-dep_hydrolase_composite"/>
</dbReference>
<dbReference type="InterPro" id="IPR032466">
    <property type="entry name" value="Metal_Hydrolase"/>
</dbReference>
<keyword evidence="4" id="KW-1185">Reference proteome</keyword>
<proteinExistence type="predicted"/>
<keyword evidence="1" id="KW-0732">Signal</keyword>
<dbReference type="Gene3D" id="3.20.20.140">
    <property type="entry name" value="Metal-dependent hydrolases"/>
    <property type="match status" value="1"/>
</dbReference>
<gene>
    <name evidence="3" type="ORF">F1654_02030</name>
</gene>
<evidence type="ECO:0000259" key="2">
    <source>
        <dbReference type="Pfam" id="PF01979"/>
    </source>
</evidence>
<dbReference type="InterPro" id="IPR006680">
    <property type="entry name" value="Amidohydro-rel"/>
</dbReference>
<dbReference type="InterPro" id="IPR051781">
    <property type="entry name" value="Metallo-dep_Hydrolase"/>
</dbReference>
<evidence type="ECO:0000256" key="1">
    <source>
        <dbReference type="SAM" id="SignalP"/>
    </source>
</evidence>
<dbReference type="EMBL" id="VWOJ01000001">
    <property type="protein sequence ID" value="KAA5805493.1"/>
    <property type="molecule type" value="Genomic_DNA"/>
</dbReference>
<keyword evidence="3" id="KW-0378">Hydrolase</keyword>
<protein>
    <submittedName>
        <fullName evidence="3">Amidohydrolase family protein</fullName>
    </submittedName>
</protein>
<dbReference type="PANTHER" id="PTHR43135:SF3">
    <property type="entry name" value="ALPHA-D-RIBOSE 1-METHYLPHOSPHONATE 5-TRIPHOSPHATE DIPHOSPHATASE"/>
    <property type="match status" value="1"/>
</dbReference>
<evidence type="ECO:0000313" key="3">
    <source>
        <dbReference type="EMBL" id="KAA5805493.1"/>
    </source>
</evidence>
<dbReference type="PANTHER" id="PTHR43135">
    <property type="entry name" value="ALPHA-D-RIBOSE 1-METHYLPHOSPHONATE 5-TRIPHOSPHATE DIPHOSPHATASE"/>
    <property type="match status" value="1"/>
</dbReference>
<feature type="signal peptide" evidence="1">
    <location>
        <begin position="1"/>
        <end position="18"/>
    </location>
</feature>
<dbReference type="GO" id="GO:0016810">
    <property type="term" value="F:hydrolase activity, acting on carbon-nitrogen (but not peptide) bonds"/>
    <property type="evidence" value="ECO:0007669"/>
    <property type="project" value="InterPro"/>
</dbReference>
<feature type="domain" description="Amidohydrolase-related" evidence="2">
    <location>
        <begin position="262"/>
        <end position="388"/>
    </location>
</feature>
<feature type="chain" id="PRO_5024308864" evidence="1">
    <location>
        <begin position="19"/>
        <end position="421"/>
    </location>
</feature>
<sequence length="421" mass="44331">MAAAGLTACFLSAATALAQTIAVTNGRVITNAEAGVIESGTVLIRDGRIAEVGANVRIPSGARVIDAEGGWITPGLFHPQTELGLVEVALEAAARDNAASGSSFTAAIDVADSFNPAGNHIPSARVKGVTRFAVHPAVGSAIIAGRGALADASGRPDSLFADRQFMLVDLSVSGARTAGGARSAAWAYLRAAIEDARFYPGRFMSHHEGDAINRFDAAAMVDVVRGTIPLIMRMDRASDIRRAIAFQARYPAIRLIIAGGAEAHLLADEIAEAGIPVILDPMRNLPASFDTLAASNRAAGILHEAGVELAYTTLGSDLYWNPRLLRQHAGIAVAHGASWEDAFNAITLAPARIYGVADRFGSLETGKTADVVVWDGDPLEVLSAPTAVLIDGRVTSLETRQTRLRDRYAQMRREGEHGFAH</sequence>
<accession>A0A5M6ZKZ0</accession>
<organism evidence="3 4">
    <name type="scientific">Alkalicaulis satelles</name>
    <dbReference type="NCBI Taxonomy" id="2609175"/>
    <lineage>
        <taxon>Bacteria</taxon>
        <taxon>Pseudomonadati</taxon>
        <taxon>Pseudomonadota</taxon>
        <taxon>Alphaproteobacteria</taxon>
        <taxon>Maricaulales</taxon>
        <taxon>Maricaulaceae</taxon>
        <taxon>Alkalicaulis</taxon>
    </lineage>
</organism>
<name>A0A5M6ZKZ0_9PROT</name>
<dbReference type="AlphaFoldDB" id="A0A5M6ZKZ0"/>
<evidence type="ECO:0000313" key="4">
    <source>
        <dbReference type="Proteomes" id="UP000325122"/>
    </source>
</evidence>
<reference evidence="3 4" key="1">
    <citation type="submission" date="2019-09" db="EMBL/GenBank/DDBJ databases">
        <authorList>
            <person name="Kevbrin V."/>
            <person name="Grouzdev D.S."/>
        </authorList>
    </citation>
    <scope>NUCLEOTIDE SEQUENCE [LARGE SCALE GENOMIC DNA]</scope>
    <source>
        <strain evidence="3 4">G-192</strain>
    </source>
</reference>
<dbReference type="Pfam" id="PF01979">
    <property type="entry name" value="Amidohydro_1"/>
    <property type="match status" value="1"/>
</dbReference>
<dbReference type="Gene3D" id="2.30.40.10">
    <property type="entry name" value="Urease, subunit C, domain 1"/>
    <property type="match status" value="1"/>
</dbReference>